<evidence type="ECO:0000259" key="5">
    <source>
        <dbReference type="Pfam" id="PF10145"/>
    </source>
</evidence>
<sequence length="1164" mass="121814">MAGISAGAVSVDILANLEKLASDVREGAKAAAAAATATVAVKADTEKATGAIKSDTAKAAAAASESARISAKGDAKKAGTQITADTKTAVSEASRETIRPKADAAGVGKEVTGKTKEAVAEGSRQVVRPKGDGDSAGKSIAAGLKSHLGAITGVISGALASGAIVKFGRDAVNSFESAAGAAIGLSRNLGVTTDDASRLGYAAKQSNVNTDAFANSMKIMEKNIGGAAGATSGATKVLQGLGVQTRDAAGNMRPMTDLLPDIAAKFKTMPDGADKTAAAMKIFGRSGADMVPMLNKGSDGIKDLMAQSDKFGNTIGKDQATAFAKSKASQKEWNASLEGLKVSIGSQILPILTAATNMIRQKVIPAVVDVTKFVTQHKTEISSTAKVLVPIISVITGVGGALVMIGKVASGVKATAGAVKLLGNSFKSMSTVGLIVRVIGLIIAALASLYATSPKFRAFVNGIGTAIKNTFGAVIGWFTGSLVPGFKKVWGTISDVFKTAGRALGTAFKAVGDVFSSIAKGIGKVMNWLWKSVIQPVWNGIKVAISVVVTIISLELRGWILVFQKVVAPVFTWLWQHIVKPAFEGISNAIKSVVDWFKNSVAPVFKSVGKAIGDSFTGLRDAVGNAWNWIKDHIIEPVVKWFETNVVDRTKAFIKLEIDGFNNLRDRIGDAWNWIKDHIIEPVVKWFETNVIARFKQAIQNAKDNFANFRDNLSDIWNWIKDHIINPVVEWFERDVVNRFVQVKNSIVDAFNAVKDGVGKAWDAMKELAAKPIRFVVNTVVAGLVGKYNDIAGMFGAPKADVPHVDFATGGVLPGYTPGRDVHAFVDPATGMLLNLSGGEAVMRPEFTAAVGPEWVARMNALAKSGGVGGLRSALGFADGGVMSFAGGGVIGAIKGVASGIGDFLKDPIGSLKKVVQGFEDKINSNPFGRLITRVPGKIISTIGDWVKEHLGGLFGGNTSKAAQDWAPQITAALQMLGIASTPEHVQAWVRQIQTESGGNPNAIQGNIGDVNNASGDLAKGLVQVIGATFSAYHVPGFDNVFDGMSNILAGMNYAKSRYGGEGMFGVIGQGHGYAGGGVLPRLYDAGGWLPTGTSVVRNETGRPERILGPSEGTGGTDLRQMATVFRQVLEGMGLVFSVDGQHQFEAVVDGRITRSAVGARGLR</sequence>
<feature type="transmembrane region" description="Helical" evidence="3">
    <location>
        <begin position="387"/>
        <end position="410"/>
    </location>
</feature>
<dbReference type="EMBL" id="KU984979">
    <property type="protein sequence ID" value="ANH49923.1"/>
    <property type="molecule type" value="Genomic_DNA"/>
</dbReference>
<protein>
    <recommendedName>
        <fullName evidence="8">Tape measure protein</fullName>
    </recommendedName>
</protein>
<dbReference type="NCBIfam" id="TIGR01760">
    <property type="entry name" value="tape_meas_TP901"/>
    <property type="match status" value="1"/>
</dbReference>
<organism evidence="6 7">
    <name type="scientific">Propionibacterium phage PFR1</name>
    <dbReference type="NCBI Taxonomy" id="1838137"/>
    <lineage>
        <taxon>Viruses</taxon>
        <taxon>Duplodnaviria</taxon>
        <taxon>Heunggongvirae</taxon>
        <taxon>Uroviricota</taxon>
        <taxon>Caudoviricetes</taxon>
        <taxon>Pulverervirus</taxon>
        <taxon>Pulverervirus PFR1</taxon>
    </lineage>
</organism>
<dbReference type="GeneID" id="29066260"/>
<evidence type="ECO:0000256" key="2">
    <source>
        <dbReference type="SAM" id="MobiDB-lite"/>
    </source>
</evidence>
<proteinExistence type="predicted"/>
<dbReference type="InterPro" id="IPR023346">
    <property type="entry name" value="Lysozyme-like_dom_sf"/>
</dbReference>
<keyword evidence="3" id="KW-0472">Membrane</keyword>
<feature type="domain" description="Phage tail tape measure protein" evidence="5">
    <location>
        <begin position="170"/>
        <end position="284"/>
    </location>
</feature>
<dbReference type="RefSeq" id="YP_009287689.1">
    <property type="nucleotide sequence ID" value="NC_031076.1"/>
</dbReference>
<keyword evidence="1" id="KW-1188">Viral release from host cell</keyword>
<keyword evidence="3" id="KW-1133">Transmembrane helix</keyword>
<dbReference type="SUPFAM" id="SSF53955">
    <property type="entry name" value="Lysozyme-like"/>
    <property type="match status" value="1"/>
</dbReference>
<dbReference type="Gene3D" id="1.20.120.20">
    <property type="entry name" value="Apolipoprotein"/>
    <property type="match status" value="1"/>
</dbReference>
<name>A0A173G9L3_9CAUD</name>
<evidence type="ECO:0000259" key="4">
    <source>
        <dbReference type="Pfam" id="PF01464"/>
    </source>
</evidence>
<evidence type="ECO:0000256" key="1">
    <source>
        <dbReference type="ARBA" id="ARBA00022465"/>
    </source>
</evidence>
<feature type="domain" description="Transglycosylase SLT" evidence="4">
    <location>
        <begin position="993"/>
        <end position="1060"/>
    </location>
</feature>
<evidence type="ECO:0000256" key="3">
    <source>
        <dbReference type="SAM" id="Phobius"/>
    </source>
</evidence>
<evidence type="ECO:0000313" key="7">
    <source>
        <dbReference type="Proteomes" id="UP000204227"/>
    </source>
</evidence>
<dbReference type="CDD" id="cd13402">
    <property type="entry name" value="LT_TF-like"/>
    <property type="match status" value="1"/>
</dbReference>
<dbReference type="InterPro" id="IPR008258">
    <property type="entry name" value="Transglycosylase_SLT_dom_1"/>
</dbReference>
<dbReference type="KEGG" id="vg:29066260"/>
<keyword evidence="3" id="KW-0812">Transmembrane</keyword>
<dbReference type="Pfam" id="PF10145">
    <property type="entry name" value="PhageMin_Tail"/>
    <property type="match status" value="1"/>
</dbReference>
<gene>
    <name evidence="6" type="ORF">PFR1_13</name>
</gene>
<feature type="transmembrane region" description="Helical" evidence="3">
    <location>
        <begin position="431"/>
        <end position="451"/>
    </location>
</feature>
<dbReference type="Gene3D" id="1.10.530.10">
    <property type="match status" value="1"/>
</dbReference>
<feature type="region of interest" description="Disordered" evidence="2">
    <location>
        <begin position="101"/>
        <end position="122"/>
    </location>
</feature>
<dbReference type="InterPro" id="IPR010090">
    <property type="entry name" value="Phage_tape_meas"/>
</dbReference>
<evidence type="ECO:0008006" key="8">
    <source>
        <dbReference type="Google" id="ProtNLM"/>
    </source>
</evidence>
<dbReference type="GO" id="GO:0098003">
    <property type="term" value="P:viral tail assembly"/>
    <property type="evidence" value="ECO:0007669"/>
    <property type="project" value="UniProtKB-KW"/>
</dbReference>
<accession>A0A173G9L3</accession>
<dbReference type="Proteomes" id="UP000204227">
    <property type="component" value="Segment"/>
</dbReference>
<evidence type="ECO:0000313" key="6">
    <source>
        <dbReference type="EMBL" id="ANH49923.1"/>
    </source>
</evidence>
<keyword evidence="7" id="KW-1185">Reference proteome</keyword>
<reference evidence="6 7" key="1">
    <citation type="submission" date="2016-05" db="EMBL/GenBank/DDBJ databases">
        <title>Dynamic interactions between prophages, induce lysis in Propionibacterium acnes.</title>
        <authorList>
            <person name="Brown T.L."/>
            <person name="Tucci J."/>
            <person name="Dyson Z.A."/>
            <person name="Petrovski S."/>
        </authorList>
    </citation>
    <scope>NUCLEOTIDE SEQUENCE [LARGE SCALE GENOMIC DNA]</scope>
</reference>
<dbReference type="Pfam" id="PF01464">
    <property type="entry name" value="SLT"/>
    <property type="match status" value="1"/>
</dbReference>
<keyword evidence="1" id="KW-1245">Viral tail assembly</keyword>